<feature type="domain" description="TonB-dependent receptor plug" evidence="12">
    <location>
        <begin position="121"/>
        <end position="225"/>
    </location>
</feature>
<dbReference type="SUPFAM" id="SSF56935">
    <property type="entry name" value="Porins"/>
    <property type="match status" value="1"/>
</dbReference>
<evidence type="ECO:0000256" key="3">
    <source>
        <dbReference type="ARBA" id="ARBA00022452"/>
    </source>
</evidence>
<reference evidence="14" key="1">
    <citation type="submission" date="2016-10" db="EMBL/GenBank/DDBJ databases">
        <authorList>
            <person name="Varghese N."/>
            <person name="Submissions S."/>
        </authorList>
    </citation>
    <scope>NUCLEOTIDE SEQUENCE [LARGE SCALE GENOMIC DNA]</scope>
    <source>
        <strain evidence="14">DSM 18609</strain>
    </source>
</reference>
<dbReference type="Pfam" id="PF13715">
    <property type="entry name" value="CarbopepD_reg_2"/>
    <property type="match status" value="1"/>
</dbReference>
<evidence type="ECO:0000256" key="4">
    <source>
        <dbReference type="ARBA" id="ARBA00022692"/>
    </source>
</evidence>
<feature type="chain" id="PRO_5011443390" evidence="10">
    <location>
        <begin position="21"/>
        <end position="1048"/>
    </location>
</feature>
<dbReference type="STRING" id="390242.SAMN04488024_103250"/>
<keyword evidence="4 8" id="KW-0812">Transmembrane</keyword>
<dbReference type="Gene3D" id="2.60.40.1120">
    <property type="entry name" value="Carboxypeptidase-like, regulatory domain"/>
    <property type="match status" value="1"/>
</dbReference>
<evidence type="ECO:0000256" key="1">
    <source>
        <dbReference type="ARBA" id="ARBA00004571"/>
    </source>
</evidence>
<evidence type="ECO:0000313" key="13">
    <source>
        <dbReference type="EMBL" id="SDC87700.1"/>
    </source>
</evidence>
<dbReference type="SUPFAM" id="SSF49464">
    <property type="entry name" value="Carboxypeptidase regulatory domain-like"/>
    <property type="match status" value="1"/>
</dbReference>
<evidence type="ECO:0000259" key="11">
    <source>
        <dbReference type="Pfam" id="PF00593"/>
    </source>
</evidence>
<dbReference type="NCBIfam" id="TIGR04056">
    <property type="entry name" value="OMP_RagA_SusC"/>
    <property type="match status" value="1"/>
</dbReference>
<dbReference type="AlphaFoldDB" id="A0A1G6Q5G3"/>
<proteinExistence type="inferred from homology"/>
<sequence length="1048" mass="113323">MKKLLQSLFILVLCAFSAFAQERTVTGTVTSQEDGLPIPGASVRVKEIPNLGAQTGASGKFSLKVPANGKTIVVTFLGYGSKEFVIPASNVVNAVLQSDVTSLNEVVVTAGGITIQRRQQGNQSTTVKAEELTQGKAFNVASALTGKVAGLQVNAVSSGVNPSVRLVLRGNRSLLGNNQALVVVDNVIVPSDILGNLNPEDIENIEVLNGAGAAALYGSDASNGALIIQTKKGKRGSSTINVSHTTNVEQVSFLPQLQERFGSGTGNDDVPSYTPFENQQYGPAFDGVVRPIGKPLADGSIQSVPYSFNADENKNAFWETGYSNQTDFNVSSGDDKGTYYFSGQYFDQKSTVPGDKYNRFTMRVNGERNLGNNVTFSFNANYVQNRYNQSSAIATVFDNVLQSPGQIPLTRYSDYKNDPFSTPDGYYNEYYQNPYFALGNNRSLSRNDYLTGNVQLKWYPIKELSLLVRASLSNRSFANKSTTDKFTYSDYRLAETPNFSNVVGSVSESSGFNTQINPEFIAQYIKKLSKDFTLNVIAGGTIRQNTYKTVNVNTNGGLAQGGFFNINNGLGNSGASEADYKARQIGLYGDLRLGFRDYLYLHVTGRNDWRSILSAENRSFFYPSADISFIASDAIPAIKNSKVIESLKIRGGVSKVGNVNLGNSSNFGAYSLLPTFGSAYGYPFNGIPGYTLGNRIVSANIKPEMTLAYEGGVDFALFKSRITGAFTYYNTSTTDQTVPIDVATSTGFSSFLTNTGEVTNKGVETSLRLVPVKNAVNGLEISVGANYTYNQNKVTSIGNGLSQISLSGSATTGLGVWAIEGQSFPSLKGSDYVRDPQGRIIVDRITGFPSVTTGTFVLGNTEPKHRLGLDAAASFKGFRLAALFEYRGGFVMAQSSGSYDFSGAGIRTTYFNRERFVVPNSSYLDPATNTYVENTNITTRTGGVDFWTNGPTNTAVGTNYVYSAAFWKLRELSLGYDIPRSVLGNLKYVKAARISVQGRNLFIWTPKTNIYTDPEYSSAGSDNNGIGIVNLGQTPPARFYGATLSLTF</sequence>
<evidence type="ECO:0000313" key="14">
    <source>
        <dbReference type="Proteomes" id="UP000199455"/>
    </source>
</evidence>
<feature type="signal peptide" evidence="10">
    <location>
        <begin position="1"/>
        <end position="20"/>
    </location>
</feature>
<dbReference type="Gene3D" id="2.170.130.10">
    <property type="entry name" value="TonB-dependent receptor, plug domain"/>
    <property type="match status" value="1"/>
</dbReference>
<dbReference type="Pfam" id="PF07715">
    <property type="entry name" value="Plug"/>
    <property type="match status" value="1"/>
</dbReference>
<evidence type="ECO:0000256" key="8">
    <source>
        <dbReference type="PROSITE-ProRule" id="PRU01360"/>
    </source>
</evidence>
<dbReference type="InterPro" id="IPR037066">
    <property type="entry name" value="Plug_dom_sf"/>
</dbReference>
<dbReference type="InterPro" id="IPR036942">
    <property type="entry name" value="Beta-barrel_TonB_sf"/>
</dbReference>
<keyword evidence="10" id="KW-0732">Signal</keyword>
<keyword evidence="2 8" id="KW-0813">Transport</keyword>
<accession>A0A1G6Q5G3</accession>
<keyword evidence="7 8" id="KW-0998">Cell outer membrane</keyword>
<gene>
    <name evidence="13" type="ORF">SAMN04488024_103250</name>
</gene>
<keyword evidence="3 8" id="KW-1134">Transmembrane beta strand</keyword>
<evidence type="ECO:0000256" key="2">
    <source>
        <dbReference type="ARBA" id="ARBA00022448"/>
    </source>
</evidence>
<dbReference type="GO" id="GO:0009279">
    <property type="term" value="C:cell outer membrane"/>
    <property type="evidence" value="ECO:0007669"/>
    <property type="project" value="UniProtKB-SubCell"/>
</dbReference>
<evidence type="ECO:0000259" key="12">
    <source>
        <dbReference type="Pfam" id="PF07715"/>
    </source>
</evidence>
<feature type="domain" description="TonB-dependent receptor-like beta-barrel" evidence="11">
    <location>
        <begin position="412"/>
        <end position="1000"/>
    </location>
</feature>
<name>A0A1G6Q5G3_9SPHI</name>
<keyword evidence="6 8" id="KW-0472">Membrane</keyword>
<dbReference type="Gene3D" id="2.40.170.20">
    <property type="entry name" value="TonB-dependent receptor, beta-barrel domain"/>
    <property type="match status" value="1"/>
</dbReference>
<dbReference type="Pfam" id="PF00593">
    <property type="entry name" value="TonB_dep_Rec_b-barrel"/>
    <property type="match status" value="1"/>
</dbReference>
<evidence type="ECO:0000256" key="10">
    <source>
        <dbReference type="SAM" id="SignalP"/>
    </source>
</evidence>
<evidence type="ECO:0000256" key="9">
    <source>
        <dbReference type="RuleBase" id="RU003357"/>
    </source>
</evidence>
<dbReference type="InterPro" id="IPR008969">
    <property type="entry name" value="CarboxyPept-like_regulatory"/>
</dbReference>
<evidence type="ECO:0000256" key="7">
    <source>
        <dbReference type="ARBA" id="ARBA00023237"/>
    </source>
</evidence>
<dbReference type="RefSeq" id="WP_244154624.1">
    <property type="nucleotide sequence ID" value="NZ_FMZH01000003.1"/>
</dbReference>
<dbReference type="Proteomes" id="UP000199455">
    <property type="component" value="Unassembled WGS sequence"/>
</dbReference>
<protein>
    <submittedName>
        <fullName evidence="13">TonB-linked outer membrane protein, SusC/RagA family</fullName>
    </submittedName>
</protein>
<dbReference type="PROSITE" id="PS52016">
    <property type="entry name" value="TONB_DEPENDENT_REC_3"/>
    <property type="match status" value="1"/>
</dbReference>
<organism evidence="13 14">
    <name type="scientific">Pedobacter soli</name>
    <dbReference type="NCBI Taxonomy" id="390242"/>
    <lineage>
        <taxon>Bacteria</taxon>
        <taxon>Pseudomonadati</taxon>
        <taxon>Bacteroidota</taxon>
        <taxon>Sphingobacteriia</taxon>
        <taxon>Sphingobacteriales</taxon>
        <taxon>Sphingobacteriaceae</taxon>
        <taxon>Pedobacter</taxon>
    </lineage>
</organism>
<dbReference type="InterPro" id="IPR012910">
    <property type="entry name" value="Plug_dom"/>
</dbReference>
<comment type="subcellular location">
    <subcellularLocation>
        <location evidence="1 8">Cell outer membrane</location>
        <topology evidence="1 8">Multi-pass membrane protein</topology>
    </subcellularLocation>
</comment>
<dbReference type="InterPro" id="IPR023996">
    <property type="entry name" value="TonB-dep_OMP_SusC/RagA"/>
</dbReference>
<keyword evidence="5 9" id="KW-0798">TonB box</keyword>
<comment type="similarity">
    <text evidence="8 9">Belongs to the TonB-dependent receptor family.</text>
</comment>
<evidence type="ECO:0000256" key="6">
    <source>
        <dbReference type="ARBA" id="ARBA00023136"/>
    </source>
</evidence>
<keyword evidence="14" id="KW-1185">Reference proteome</keyword>
<dbReference type="InterPro" id="IPR000531">
    <property type="entry name" value="Beta-barrel_TonB"/>
</dbReference>
<dbReference type="EMBL" id="FMZH01000003">
    <property type="protein sequence ID" value="SDC87700.1"/>
    <property type="molecule type" value="Genomic_DNA"/>
</dbReference>
<dbReference type="InterPro" id="IPR039426">
    <property type="entry name" value="TonB-dep_rcpt-like"/>
</dbReference>
<evidence type="ECO:0000256" key="5">
    <source>
        <dbReference type="ARBA" id="ARBA00023077"/>
    </source>
</evidence>